<comment type="caution">
    <text evidence="2">The sequence shown here is derived from an EMBL/GenBank/DDBJ whole genome shotgun (WGS) entry which is preliminary data.</text>
</comment>
<dbReference type="InParanoid" id="A0A482X909"/>
<organism evidence="2 3">
    <name type="scientific">Laodelphax striatellus</name>
    <name type="common">Small brown planthopper</name>
    <name type="synonym">Delphax striatella</name>
    <dbReference type="NCBI Taxonomy" id="195883"/>
    <lineage>
        <taxon>Eukaryota</taxon>
        <taxon>Metazoa</taxon>
        <taxon>Ecdysozoa</taxon>
        <taxon>Arthropoda</taxon>
        <taxon>Hexapoda</taxon>
        <taxon>Insecta</taxon>
        <taxon>Pterygota</taxon>
        <taxon>Neoptera</taxon>
        <taxon>Paraneoptera</taxon>
        <taxon>Hemiptera</taxon>
        <taxon>Auchenorrhyncha</taxon>
        <taxon>Fulgoroidea</taxon>
        <taxon>Delphacidae</taxon>
        <taxon>Criomorphinae</taxon>
        <taxon>Laodelphax</taxon>
    </lineage>
</organism>
<keyword evidence="3" id="KW-1185">Reference proteome</keyword>
<evidence type="ECO:0000313" key="3">
    <source>
        <dbReference type="Proteomes" id="UP000291343"/>
    </source>
</evidence>
<proteinExistence type="predicted"/>
<evidence type="ECO:0000256" key="1">
    <source>
        <dbReference type="SAM" id="MobiDB-lite"/>
    </source>
</evidence>
<dbReference type="EMBL" id="QKKF02015335">
    <property type="protein sequence ID" value="RZF42233.1"/>
    <property type="molecule type" value="Genomic_DNA"/>
</dbReference>
<reference evidence="2 3" key="1">
    <citation type="journal article" date="2017" name="Gigascience">
        <title>Genome sequence of the small brown planthopper, Laodelphax striatellus.</title>
        <authorList>
            <person name="Zhu J."/>
            <person name="Jiang F."/>
            <person name="Wang X."/>
            <person name="Yang P."/>
            <person name="Bao Y."/>
            <person name="Zhao W."/>
            <person name="Wang W."/>
            <person name="Lu H."/>
            <person name="Wang Q."/>
            <person name="Cui N."/>
            <person name="Li J."/>
            <person name="Chen X."/>
            <person name="Luo L."/>
            <person name="Yu J."/>
            <person name="Kang L."/>
            <person name="Cui F."/>
        </authorList>
    </citation>
    <scope>NUCLEOTIDE SEQUENCE [LARGE SCALE GENOMIC DNA]</scope>
    <source>
        <strain evidence="2">Lst14</strain>
    </source>
</reference>
<accession>A0A482X909</accession>
<feature type="compositionally biased region" description="Polar residues" evidence="1">
    <location>
        <begin position="31"/>
        <end position="40"/>
    </location>
</feature>
<sequence length="78" mass="8633">MHPAASCRLSAAVHRTENNNDSSREDRERQPSSPTTTQPVKLQADDKPTTNLARASTVSNMSTEILFKVPFGIRTYNS</sequence>
<protein>
    <submittedName>
        <fullName evidence="2">Uncharacterized protein</fullName>
    </submittedName>
</protein>
<evidence type="ECO:0000313" key="2">
    <source>
        <dbReference type="EMBL" id="RZF42233.1"/>
    </source>
</evidence>
<dbReference type="Proteomes" id="UP000291343">
    <property type="component" value="Unassembled WGS sequence"/>
</dbReference>
<dbReference type="AlphaFoldDB" id="A0A482X909"/>
<name>A0A482X909_LAOST</name>
<gene>
    <name evidence="2" type="ORF">LSTR_LSTR004382</name>
</gene>
<feature type="compositionally biased region" description="Basic and acidic residues" evidence="1">
    <location>
        <begin position="14"/>
        <end position="30"/>
    </location>
</feature>
<feature type="region of interest" description="Disordered" evidence="1">
    <location>
        <begin position="1"/>
        <end position="56"/>
    </location>
</feature>